<name>A0A430BWE9_SPHYA</name>
<dbReference type="EMBL" id="QRAL01000010">
    <property type="protein sequence ID" value="RSU57011.1"/>
    <property type="molecule type" value="Genomic_DNA"/>
</dbReference>
<keyword evidence="2" id="KW-0732">Signal</keyword>
<dbReference type="Proteomes" id="UP000287401">
    <property type="component" value="Unassembled WGS sequence"/>
</dbReference>
<organism evidence="3 4">
    <name type="scientific">Sphingobium yanoikuyae</name>
    <name type="common">Sphingomonas yanoikuyae</name>
    <dbReference type="NCBI Taxonomy" id="13690"/>
    <lineage>
        <taxon>Bacteria</taxon>
        <taxon>Pseudomonadati</taxon>
        <taxon>Pseudomonadota</taxon>
        <taxon>Alphaproteobacteria</taxon>
        <taxon>Sphingomonadales</taxon>
        <taxon>Sphingomonadaceae</taxon>
        <taxon>Sphingobium</taxon>
    </lineage>
</organism>
<comment type="caution">
    <text evidence="3">The sequence shown here is derived from an EMBL/GenBank/DDBJ whole genome shotgun (WGS) entry which is preliminary data.</text>
</comment>
<reference evidence="3 4" key="1">
    <citation type="submission" date="2018-07" db="EMBL/GenBank/DDBJ databases">
        <title>Genomic and Epidemiologic Investigation of an Indolent Hospital Outbreak.</title>
        <authorList>
            <person name="Johnson R.C."/>
            <person name="Deming C."/>
            <person name="Conlan S."/>
            <person name="Zellmer C.J."/>
            <person name="Michelin A.V."/>
            <person name="Lee-Lin S."/>
            <person name="Thomas P.J."/>
            <person name="Park M."/>
            <person name="Weingarten R.A."/>
            <person name="Less J."/>
            <person name="Dekker J.P."/>
            <person name="Frank K.M."/>
            <person name="Musser K.A."/>
            <person name="Mcquiston J.R."/>
            <person name="Henderson D.K."/>
            <person name="Lau A.F."/>
            <person name="Palmore T.N."/>
            <person name="Segre J.A."/>
        </authorList>
    </citation>
    <scope>NUCLEOTIDE SEQUENCE [LARGE SCALE GENOMIC DNA]</scope>
    <source>
        <strain evidence="3 4">SK-NIH.Env6_1116</strain>
    </source>
</reference>
<feature type="compositionally biased region" description="Low complexity" evidence="1">
    <location>
        <begin position="371"/>
        <end position="389"/>
    </location>
</feature>
<dbReference type="RefSeq" id="WP_125998329.1">
    <property type="nucleotide sequence ID" value="NZ_QRAL01000010.1"/>
</dbReference>
<evidence type="ECO:0000256" key="1">
    <source>
        <dbReference type="SAM" id="MobiDB-lite"/>
    </source>
</evidence>
<proteinExistence type="predicted"/>
<evidence type="ECO:0000313" key="4">
    <source>
        <dbReference type="Proteomes" id="UP000287401"/>
    </source>
</evidence>
<feature type="chain" id="PRO_5019587542" evidence="2">
    <location>
        <begin position="28"/>
        <end position="414"/>
    </location>
</feature>
<feature type="region of interest" description="Disordered" evidence="1">
    <location>
        <begin position="370"/>
        <end position="401"/>
    </location>
</feature>
<protein>
    <submittedName>
        <fullName evidence="3">Uncharacterized protein</fullName>
    </submittedName>
</protein>
<dbReference type="AlphaFoldDB" id="A0A430BWE9"/>
<evidence type="ECO:0000256" key="2">
    <source>
        <dbReference type="SAM" id="SignalP"/>
    </source>
</evidence>
<feature type="signal peptide" evidence="2">
    <location>
        <begin position="1"/>
        <end position="27"/>
    </location>
</feature>
<sequence>MSTSLHLRSAAPRAALLSFSFSFVLLATPGASQQAGGPIARYAMDAGTMSGMAAMAGGGGMGGAMSMMMGGGNQPIHELVLRLGSTQAASGSPAAEHYMPAGARLGASVPLVTPKVTPSDEPALPGEKPKGRLLIYWGCGATAGPNQPVVIDFAKVARGQFPPGLYMTGAAIPQEWQVRFTNSKTYGEWPNGQTRKTLSGNSSLIGDHRIAGNYSPEIKFALNQDFMPPITGRASPAAGGATQLSWNAVPNATGYYAWVFAAKQGGDMVWWASSASQAFGGPVWDWLSPGAVRKLIGDKIVMPPSQTSCTVPSQVVQSGGEMLMGSLYAYGPEANFAYPPRPADPKIAWKPEWIARVRYRSNTMWMLNGPDMGSMMSQGSDDSADASGDNPPPKKKKCKGGLGGMLAGAMGAGC</sequence>
<accession>A0A430BWE9</accession>
<evidence type="ECO:0000313" key="3">
    <source>
        <dbReference type="EMBL" id="RSU57011.1"/>
    </source>
</evidence>
<gene>
    <name evidence="3" type="ORF">DAH51_11585</name>
</gene>